<reference evidence="2 3" key="1">
    <citation type="submission" date="2018-04" db="EMBL/GenBank/DDBJ databases">
        <title>Complete genome uncultured novel isolate.</title>
        <authorList>
            <person name="Merlino G."/>
        </authorList>
    </citation>
    <scope>NUCLEOTIDE SEQUENCE [LARGE SCALE GENOMIC DNA]</scope>
    <source>
        <strain evidence="3">R1DC9</strain>
    </source>
</reference>
<dbReference type="AlphaFoldDB" id="A0A4D7KBK5"/>
<dbReference type="SUPFAM" id="SSF53448">
    <property type="entry name" value="Nucleotide-diphospho-sugar transferases"/>
    <property type="match status" value="1"/>
</dbReference>
<proteinExistence type="predicted"/>
<evidence type="ECO:0000313" key="3">
    <source>
        <dbReference type="Proteomes" id="UP000298616"/>
    </source>
</evidence>
<keyword evidence="2" id="KW-0808">Transferase</keyword>
<dbReference type="EMBL" id="CP028923">
    <property type="protein sequence ID" value="QCK16828.1"/>
    <property type="molecule type" value="Genomic_DNA"/>
</dbReference>
<protein>
    <submittedName>
        <fullName evidence="2">Glycosyl transferase family 2</fullName>
    </submittedName>
</protein>
<dbReference type="Gene3D" id="3.90.550.10">
    <property type="entry name" value="Spore Coat Polysaccharide Biosynthesis Protein SpsA, Chain A"/>
    <property type="match status" value="1"/>
</dbReference>
<organism evidence="2 3">
    <name type="scientific">Mangrovivirga cuniculi</name>
    <dbReference type="NCBI Taxonomy" id="2715131"/>
    <lineage>
        <taxon>Bacteria</taxon>
        <taxon>Pseudomonadati</taxon>
        <taxon>Bacteroidota</taxon>
        <taxon>Cytophagia</taxon>
        <taxon>Cytophagales</taxon>
        <taxon>Mangrovivirgaceae</taxon>
        <taxon>Mangrovivirga</taxon>
    </lineage>
</organism>
<evidence type="ECO:0000259" key="1">
    <source>
        <dbReference type="Pfam" id="PF00535"/>
    </source>
</evidence>
<dbReference type="CDD" id="cd00761">
    <property type="entry name" value="Glyco_tranf_GTA_type"/>
    <property type="match status" value="1"/>
</dbReference>
<dbReference type="KEGG" id="fpf:DCC35_19860"/>
<dbReference type="InterPro" id="IPR001173">
    <property type="entry name" value="Glyco_trans_2-like"/>
</dbReference>
<dbReference type="PANTHER" id="PTHR22916">
    <property type="entry name" value="GLYCOSYLTRANSFERASE"/>
    <property type="match status" value="1"/>
</dbReference>
<feature type="domain" description="Glycosyltransferase 2-like" evidence="1">
    <location>
        <begin position="1"/>
        <end position="162"/>
    </location>
</feature>
<dbReference type="Pfam" id="PF00535">
    <property type="entry name" value="Glycos_transf_2"/>
    <property type="match status" value="1"/>
</dbReference>
<dbReference type="InterPro" id="IPR029044">
    <property type="entry name" value="Nucleotide-diphossugar_trans"/>
</dbReference>
<sequence>MPAKNAGKFLTESIESIIRQSEKKWELIIVNDHSTDNSSSVIEKYVKEDSRIKSFMNRGNGIISALRTAYQHSTGNLIHRMDADDIMADNKLFELKRELLRSGKGHVITSMVKYFSENKVSEGYKGYEEWLNNLCQKDEHWEHIYEECVIASPNWMIFREDIDQAGAFDFNLYPEDYDLIFRFYENDLSVKSIPKILHYWREHPDRTSRTSDLYQQKAFFELKTFHWLRLEHKSDHIVIFGGGIKGKIMSEILQSNNIEHNWLKEKPEKIDNNFLKTLEQENTKIIITVGNPIEKKKIHRLMEHLKLRLNRDYYFFR</sequence>
<evidence type="ECO:0000313" key="2">
    <source>
        <dbReference type="EMBL" id="QCK16828.1"/>
    </source>
</evidence>
<dbReference type="PANTHER" id="PTHR22916:SF69">
    <property type="entry name" value="BIFUNCTIONAL GLYCOSYLTRANSFERASE PGTA"/>
    <property type="match status" value="1"/>
</dbReference>
<dbReference type="GO" id="GO:0008417">
    <property type="term" value="F:fucosyltransferase activity"/>
    <property type="evidence" value="ECO:0007669"/>
    <property type="project" value="TreeGrafter"/>
</dbReference>
<accession>A0A4D7KBK5</accession>
<dbReference type="Proteomes" id="UP000298616">
    <property type="component" value="Chromosome"/>
</dbReference>
<keyword evidence="3" id="KW-1185">Reference proteome</keyword>
<name>A0A4D7KBK5_9BACT</name>
<gene>
    <name evidence="2" type="ORF">DCC35_19860</name>
</gene>